<feature type="region of interest" description="Disordered" evidence="6">
    <location>
        <begin position="188"/>
        <end position="228"/>
    </location>
</feature>
<comment type="subcellular location">
    <subcellularLocation>
        <location evidence="2">Cytoplasm</location>
    </subcellularLocation>
    <subcellularLocation>
        <location evidence="1">Nucleus</location>
    </subcellularLocation>
</comment>
<dbReference type="EMBL" id="JAVFHQ010000012">
    <property type="protein sequence ID" value="KAK4547094.1"/>
    <property type="molecule type" value="Genomic_DNA"/>
</dbReference>
<feature type="compositionally biased region" description="Low complexity" evidence="6">
    <location>
        <begin position="192"/>
        <end position="204"/>
    </location>
</feature>
<dbReference type="Pfam" id="PF01997">
    <property type="entry name" value="Translin"/>
    <property type="match status" value="1"/>
</dbReference>
<keyword evidence="4" id="KW-0963">Cytoplasm</keyword>
<dbReference type="GO" id="GO:0005737">
    <property type="term" value="C:cytoplasm"/>
    <property type="evidence" value="ECO:0007669"/>
    <property type="project" value="UniProtKB-SubCell"/>
</dbReference>
<dbReference type="Gene3D" id="1.20.58.190">
    <property type="entry name" value="Translin, domain 1"/>
    <property type="match status" value="1"/>
</dbReference>
<evidence type="ECO:0000313" key="8">
    <source>
        <dbReference type="Proteomes" id="UP001324427"/>
    </source>
</evidence>
<evidence type="ECO:0000256" key="4">
    <source>
        <dbReference type="ARBA" id="ARBA00022490"/>
    </source>
</evidence>
<comment type="caution">
    <text evidence="7">The sequence shown here is derived from an EMBL/GenBank/DDBJ whole genome shotgun (WGS) entry which is preliminary data.</text>
</comment>
<evidence type="ECO:0000256" key="1">
    <source>
        <dbReference type="ARBA" id="ARBA00004123"/>
    </source>
</evidence>
<evidence type="ECO:0000256" key="6">
    <source>
        <dbReference type="SAM" id="MobiDB-lite"/>
    </source>
</evidence>
<keyword evidence="8" id="KW-1185">Reference proteome</keyword>
<dbReference type="Gene3D" id="1.20.58.200">
    <property type="entry name" value="Translin, domain 2"/>
    <property type="match status" value="1"/>
</dbReference>
<dbReference type="AlphaFoldDB" id="A0AAV9JRD0"/>
<sequence length="302" mass="33147">MGVKRSRTAMEGQPSSDAAAAQRQSPLMPMFEHFRAELDEHHDRRERIIKASRDITAASKKIIFTLQRIRHLNQDLPAHAVKGNQPYHTTIATQLASVSADLQGLNAYRYSRQISGGCQEWMEAVSFQHYIETATLLSYADARTQIKALDREGPGVELSAEDYVLGIYDMTGELMRFAITGMAMGGSLPTIPASSPQSQPQAQPTDSDTSLMDIDNDQPAPSPTTQRSLLTDMRALRSALESLDARGGPFAKEADKKADVMRTSVEKVEKALYGLIVRGAERPKGWNPDAEFAGGRAVEVEA</sequence>
<evidence type="ECO:0000256" key="3">
    <source>
        <dbReference type="ARBA" id="ARBA00005902"/>
    </source>
</evidence>
<evidence type="ECO:0000313" key="7">
    <source>
        <dbReference type="EMBL" id="KAK4547094.1"/>
    </source>
</evidence>
<dbReference type="CDD" id="cd14820">
    <property type="entry name" value="TRAX"/>
    <property type="match status" value="1"/>
</dbReference>
<feature type="region of interest" description="Disordered" evidence="6">
    <location>
        <begin position="1"/>
        <end position="25"/>
    </location>
</feature>
<dbReference type="GO" id="GO:0005634">
    <property type="term" value="C:nucleus"/>
    <property type="evidence" value="ECO:0007669"/>
    <property type="project" value="UniProtKB-SubCell"/>
</dbReference>
<evidence type="ECO:0008006" key="9">
    <source>
        <dbReference type="Google" id="ProtNLM"/>
    </source>
</evidence>
<dbReference type="SUPFAM" id="SSF74784">
    <property type="entry name" value="Translin"/>
    <property type="match status" value="1"/>
</dbReference>
<dbReference type="InterPro" id="IPR016068">
    <property type="entry name" value="Translin_N"/>
</dbReference>
<evidence type="ECO:0000256" key="2">
    <source>
        <dbReference type="ARBA" id="ARBA00004496"/>
    </source>
</evidence>
<dbReference type="InterPro" id="IPR036081">
    <property type="entry name" value="Translin_sf"/>
</dbReference>
<accession>A0AAV9JRD0</accession>
<organism evidence="7 8">
    <name type="scientific">Oleoguttula mirabilis</name>
    <dbReference type="NCBI Taxonomy" id="1507867"/>
    <lineage>
        <taxon>Eukaryota</taxon>
        <taxon>Fungi</taxon>
        <taxon>Dikarya</taxon>
        <taxon>Ascomycota</taxon>
        <taxon>Pezizomycotina</taxon>
        <taxon>Dothideomycetes</taxon>
        <taxon>Dothideomycetidae</taxon>
        <taxon>Mycosphaerellales</taxon>
        <taxon>Teratosphaeriaceae</taxon>
        <taxon>Oleoguttula</taxon>
    </lineage>
</organism>
<dbReference type="PANTHER" id="PTHR10741">
    <property type="entry name" value="TRANSLIN AND TRANSLIN ASSOCIATED PROTEIN X"/>
    <property type="match status" value="1"/>
</dbReference>
<comment type="similarity">
    <text evidence="3">Belongs to the translin family.</text>
</comment>
<dbReference type="GO" id="GO:0043565">
    <property type="term" value="F:sequence-specific DNA binding"/>
    <property type="evidence" value="ECO:0007669"/>
    <property type="project" value="InterPro"/>
</dbReference>
<name>A0AAV9JRD0_9PEZI</name>
<dbReference type="InterPro" id="IPR002848">
    <property type="entry name" value="Translin_fam"/>
</dbReference>
<gene>
    <name evidence="7" type="ORF">LTR36_001315</name>
</gene>
<proteinExistence type="inferred from homology"/>
<keyword evidence="5" id="KW-0539">Nucleus</keyword>
<reference evidence="7 8" key="1">
    <citation type="submission" date="2021-11" db="EMBL/GenBank/DDBJ databases">
        <title>Black yeast isolated from Biological Soil Crust.</title>
        <authorList>
            <person name="Kurbessoian T."/>
        </authorList>
    </citation>
    <scope>NUCLEOTIDE SEQUENCE [LARGE SCALE GENOMIC DNA]</scope>
    <source>
        <strain evidence="7 8">CCFEE 5522</strain>
    </source>
</reference>
<protein>
    <recommendedName>
        <fullName evidence="9">Translin</fullName>
    </recommendedName>
</protein>
<dbReference type="Proteomes" id="UP001324427">
    <property type="component" value="Unassembled WGS sequence"/>
</dbReference>
<dbReference type="InterPro" id="IPR016069">
    <property type="entry name" value="Translin_C"/>
</dbReference>
<evidence type="ECO:0000256" key="5">
    <source>
        <dbReference type="ARBA" id="ARBA00023242"/>
    </source>
</evidence>